<evidence type="ECO:0000259" key="3">
    <source>
        <dbReference type="Pfam" id="PF24883"/>
    </source>
</evidence>
<dbReference type="OrthoDB" id="5967843at2759"/>
<proteinExistence type="predicted"/>
<evidence type="ECO:0000313" key="5">
    <source>
        <dbReference type="Proteomes" id="UP000807469"/>
    </source>
</evidence>
<keyword evidence="5" id="KW-1185">Reference proteome</keyword>
<evidence type="ECO:0000256" key="2">
    <source>
        <dbReference type="SAM" id="MobiDB-lite"/>
    </source>
</evidence>
<accession>A0A9P6CLW1</accession>
<feature type="compositionally biased region" description="Polar residues" evidence="2">
    <location>
        <begin position="1"/>
        <end position="13"/>
    </location>
</feature>
<protein>
    <recommendedName>
        <fullName evidence="3">Nephrocystin 3-like N-terminal domain-containing protein</fullName>
    </recommendedName>
</protein>
<dbReference type="EMBL" id="MU155648">
    <property type="protein sequence ID" value="KAF9471636.1"/>
    <property type="molecule type" value="Genomic_DNA"/>
</dbReference>
<sequence length="427" mass="48029">MSNGSGNIVQNSLHLHIARSESRSRKDHRSHRTECISIQDNARSIPPSHIAPSMFNRSKNVTINGGSFQVTNGNSVYEHRINGPGGLELLTKRVAHTAFHNSAQRIDPPRCHPKTREGVLENMFEWIMRSEHRDEWILWLNGAAGAGKSAIMQSLAERCLACGSLISIASFFFFKSDATRNNVSGLVATLAYQLIKAIPEVSNDILQTIERDPLIFDQAIESQLQQLIVHLYLNLPAHLRRLLVVFIDGLDECLGHIQQTTLIKVFGDIAQKHSVPIVFVVASRRERQIEAAFGKEHVTGVLCTIPLDELSLAQTSSEIHLYLTDKFDEIKKTHPRKQDLPPNWPQESSIERIVQKSSGQFIYASVVMNFVSTPHTLPSTQLSIIENIRPRGATDRPFANLDALYKYIFHIRKLHCVSNTVPRDAYV</sequence>
<dbReference type="Pfam" id="PF24883">
    <property type="entry name" value="NPHP3_N"/>
    <property type="match status" value="1"/>
</dbReference>
<evidence type="ECO:0000256" key="1">
    <source>
        <dbReference type="ARBA" id="ARBA00022737"/>
    </source>
</evidence>
<dbReference type="InterPro" id="IPR027417">
    <property type="entry name" value="P-loop_NTPase"/>
</dbReference>
<reference evidence="4" key="1">
    <citation type="submission" date="2020-11" db="EMBL/GenBank/DDBJ databases">
        <authorList>
            <consortium name="DOE Joint Genome Institute"/>
            <person name="Ahrendt S."/>
            <person name="Riley R."/>
            <person name="Andreopoulos W."/>
            <person name="Labutti K."/>
            <person name="Pangilinan J."/>
            <person name="Ruiz-Duenas F.J."/>
            <person name="Barrasa J.M."/>
            <person name="Sanchez-Garcia M."/>
            <person name="Camarero S."/>
            <person name="Miyauchi S."/>
            <person name="Serrano A."/>
            <person name="Linde D."/>
            <person name="Babiker R."/>
            <person name="Drula E."/>
            <person name="Ayuso-Fernandez I."/>
            <person name="Pacheco R."/>
            <person name="Padilla G."/>
            <person name="Ferreira P."/>
            <person name="Barriuso J."/>
            <person name="Kellner H."/>
            <person name="Castanera R."/>
            <person name="Alfaro M."/>
            <person name="Ramirez L."/>
            <person name="Pisabarro A.G."/>
            <person name="Kuo A."/>
            <person name="Tritt A."/>
            <person name="Lipzen A."/>
            <person name="He G."/>
            <person name="Yan M."/>
            <person name="Ng V."/>
            <person name="Cullen D."/>
            <person name="Martin F."/>
            <person name="Rosso M.-N."/>
            <person name="Henrissat B."/>
            <person name="Hibbett D."/>
            <person name="Martinez A.T."/>
            <person name="Grigoriev I.V."/>
        </authorList>
    </citation>
    <scope>NUCLEOTIDE SEQUENCE</scope>
    <source>
        <strain evidence="4">CIRM-BRFM 674</strain>
    </source>
</reference>
<feature type="domain" description="Nephrocystin 3-like N-terminal" evidence="3">
    <location>
        <begin position="125"/>
        <end position="284"/>
    </location>
</feature>
<name>A0A9P6CLW1_9AGAR</name>
<organism evidence="4 5">
    <name type="scientific">Pholiota conissans</name>
    <dbReference type="NCBI Taxonomy" id="109636"/>
    <lineage>
        <taxon>Eukaryota</taxon>
        <taxon>Fungi</taxon>
        <taxon>Dikarya</taxon>
        <taxon>Basidiomycota</taxon>
        <taxon>Agaricomycotina</taxon>
        <taxon>Agaricomycetes</taxon>
        <taxon>Agaricomycetidae</taxon>
        <taxon>Agaricales</taxon>
        <taxon>Agaricineae</taxon>
        <taxon>Strophariaceae</taxon>
        <taxon>Pholiota</taxon>
    </lineage>
</organism>
<keyword evidence="1" id="KW-0677">Repeat</keyword>
<feature type="region of interest" description="Disordered" evidence="2">
    <location>
        <begin position="1"/>
        <end position="47"/>
    </location>
</feature>
<dbReference type="InterPro" id="IPR056884">
    <property type="entry name" value="NPHP3-like_N"/>
</dbReference>
<dbReference type="Proteomes" id="UP000807469">
    <property type="component" value="Unassembled WGS sequence"/>
</dbReference>
<dbReference type="Gene3D" id="3.40.50.300">
    <property type="entry name" value="P-loop containing nucleotide triphosphate hydrolases"/>
    <property type="match status" value="1"/>
</dbReference>
<gene>
    <name evidence="4" type="ORF">BDN70DRAFT_887887</name>
</gene>
<dbReference type="PANTHER" id="PTHR10039">
    <property type="entry name" value="AMELOGENIN"/>
    <property type="match status" value="1"/>
</dbReference>
<dbReference type="SUPFAM" id="SSF52540">
    <property type="entry name" value="P-loop containing nucleoside triphosphate hydrolases"/>
    <property type="match status" value="1"/>
</dbReference>
<dbReference type="PANTHER" id="PTHR10039:SF5">
    <property type="entry name" value="NACHT DOMAIN-CONTAINING PROTEIN"/>
    <property type="match status" value="1"/>
</dbReference>
<comment type="caution">
    <text evidence="4">The sequence shown here is derived from an EMBL/GenBank/DDBJ whole genome shotgun (WGS) entry which is preliminary data.</text>
</comment>
<dbReference type="AlphaFoldDB" id="A0A9P6CLW1"/>
<evidence type="ECO:0000313" key="4">
    <source>
        <dbReference type="EMBL" id="KAF9471636.1"/>
    </source>
</evidence>